<accession>A0AAE3HG22</accession>
<feature type="domain" description="N-acetyltransferase" evidence="1">
    <location>
        <begin position="18"/>
        <end position="156"/>
    </location>
</feature>
<dbReference type="Pfam" id="PF00583">
    <property type="entry name" value="Acetyltransf_1"/>
    <property type="match status" value="1"/>
</dbReference>
<evidence type="ECO:0000313" key="2">
    <source>
        <dbReference type="EMBL" id="MCR1899922.1"/>
    </source>
</evidence>
<dbReference type="EMBL" id="JANKAS010000015">
    <property type="protein sequence ID" value="MCR1899922.1"/>
    <property type="molecule type" value="Genomic_DNA"/>
</dbReference>
<dbReference type="RefSeq" id="WP_257532729.1">
    <property type="nucleotide sequence ID" value="NZ_JANKAS010000015.1"/>
</dbReference>
<reference evidence="2" key="1">
    <citation type="submission" date="2022-07" db="EMBL/GenBank/DDBJ databases">
        <title>Enhanced cultured diversity of the mouse gut microbiota enables custom-made synthetic communities.</title>
        <authorList>
            <person name="Afrizal A."/>
        </authorList>
    </citation>
    <scope>NUCLEOTIDE SEQUENCE</scope>
    <source>
        <strain evidence="2">DSM 28593</strain>
    </source>
</reference>
<dbReference type="SUPFAM" id="SSF55729">
    <property type="entry name" value="Acyl-CoA N-acyltransferases (Nat)"/>
    <property type="match status" value="1"/>
</dbReference>
<dbReference type="Proteomes" id="UP001205748">
    <property type="component" value="Unassembled WGS sequence"/>
</dbReference>
<gene>
    <name evidence="2" type="ORF">NSA47_13165</name>
</gene>
<dbReference type="InterPro" id="IPR052829">
    <property type="entry name" value="N-acetyltransferase_domain"/>
</dbReference>
<dbReference type="Gene3D" id="3.40.630.30">
    <property type="match status" value="1"/>
</dbReference>
<keyword evidence="3" id="KW-1185">Reference proteome</keyword>
<dbReference type="InterPro" id="IPR016181">
    <property type="entry name" value="Acyl_CoA_acyltransferase"/>
</dbReference>
<organism evidence="2 3">
    <name type="scientific">Irregularibacter muris</name>
    <dbReference type="NCBI Taxonomy" id="1796619"/>
    <lineage>
        <taxon>Bacteria</taxon>
        <taxon>Bacillati</taxon>
        <taxon>Bacillota</taxon>
        <taxon>Clostridia</taxon>
        <taxon>Eubacteriales</taxon>
        <taxon>Eubacteriaceae</taxon>
        <taxon>Irregularibacter</taxon>
    </lineage>
</organism>
<name>A0AAE3HG22_9FIRM</name>
<dbReference type="PANTHER" id="PTHR43259:SF1">
    <property type="entry name" value="N-ACETYLTRANSFERASE DOMAIN-CONTAINING PROTEIN"/>
    <property type="match status" value="1"/>
</dbReference>
<dbReference type="AlphaFoldDB" id="A0AAE3HG22"/>
<proteinExistence type="predicted"/>
<dbReference type="PANTHER" id="PTHR43259">
    <property type="entry name" value="SPT10P"/>
    <property type="match status" value="1"/>
</dbReference>
<evidence type="ECO:0000313" key="3">
    <source>
        <dbReference type="Proteomes" id="UP001205748"/>
    </source>
</evidence>
<sequence length="156" mass="18332">MVKLEKMSQQDFGDYLSNAIVEYAKEKIKAGTWAEKEAYKLSEEAFNKLLPDGVNTEKQYLFSIMNINEQIKIGYLWFQYSESLIGKEAFIYDFYIFEEFRGKGYGIESMKALDTEVRKLKIDKISLHVFSHNKRAISLYRKVGFVDKDLLMSKYI</sequence>
<comment type="caution">
    <text evidence="2">The sequence shown here is derived from an EMBL/GenBank/DDBJ whole genome shotgun (WGS) entry which is preliminary data.</text>
</comment>
<protein>
    <submittedName>
        <fullName evidence="2">GNAT family N-acetyltransferase</fullName>
    </submittedName>
</protein>
<dbReference type="GO" id="GO:0016747">
    <property type="term" value="F:acyltransferase activity, transferring groups other than amino-acyl groups"/>
    <property type="evidence" value="ECO:0007669"/>
    <property type="project" value="InterPro"/>
</dbReference>
<evidence type="ECO:0000259" key="1">
    <source>
        <dbReference type="PROSITE" id="PS51186"/>
    </source>
</evidence>
<dbReference type="PROSITE" id="PS51186">
    <property type="entry name" value="GNAT"/>
    <property type="match status" value="1"/>
</dbReference>
<dbReference type="CDD" id="cd04301">
    <property type="entry name" value="NAT_SF"/>
    <property type="match status" value="1"/>
</dbReference>
<dbReference type="InterPro" id="IPR000182">
    <property type="entry name" value="GNAT_dom"/>
</dbReference>